<gene>
    <name evidence="3" type="ORF">DPMN_021271</name>
</gene>
<dbReference type="InterPro" id="IPR011989">
    <property type="entry name" value="ARM-like"/>
</dbReference>
<dbReference type="Gene3D" id="1.25.10.10">
    <property type="entry name" value="Leucine-rich Repeat Variant"/>
    <property type="match status" value="1"/>
</dbReference>
<evidence type="ECO:0000313" key="4">
    <source>
        <dbReference type="Proteomes" id="UP000828390"/>
    </source>
</evidence>
<dbReference type="InterPro" id="IPR039852">
    <property type="entry name" value="CAND1/CAND2"/>
</dbReference>
<dbReference type="PANTHER" id="PTHR12696">
    <property type="entry name" value="TIP120"/>
    <property type="match status" value="1"/>
</dbReference>
<dbReference type="GO" id="GO:0010265">
    <property type="term" value="P:SCF complex assembly"/>
    <property type="evidence" value="ECO:0007669"/>
    <property type="project" value="InterPro"/>
</dbReference>
<proteinExistence type="predicted"/>
<dbReference type="InterPro" id="IPR016024">
    <property type="entry name" value="ARM-type_fold"/>
</dbReference>
<keyword evidence="2" id="KW-0833">Ubl conjugation pathway</keyword>
<dbReference type="SUPFAM" id="SSF48371">
    <property type="entry name" value="ARM repeat"/>
    <property type="match status" value="1"/>
</dbReference>
<evidence type="ECO:0000256" key="1">
    <source>
        <dbReference type="ARBA" id="ARBA00022737"/>
    </source>
</evidence>
<dbReference type="EMBL" id="JAIWYP010000001">
    <property type="protein sequence ID" value="KAH3897087.1"/>
    <property type="molecule type" value="Genomic_DNA"/>
</dbReference>
<comment type="caution">
    <text evidence="3">The sequence shown here is derived from an EMBL/GenBank/DDBJ whole genome shotgun (WGS) entry which is preliminary data.</text>
</comment>
<sequence length="118" mass="13529">MRVQLSKAFITNIYICIQTLPGSLHVASFSRQAGHRFGWALDKIMPLIIKFCSLEDDELREYCLQAFESFVRRCPKEISPFVGDVSTPVPVPCYTITLYHRRCEYTGPSTLLHHNPLP</sequence>
<evidence type="ECO:0000256" key="2">
    <source>
        <dbReference type="ARBA" id="ARBA00022786"/>
    </source>
</evidence>
<accession>A0A9D4NNX3</accession>
<evidence type="ECO:0000313" key="3">
    <source>
        <dbReference type="EMBL" id="KAH3897087.1"/>
    </source>
</evidence>
<reference evidence="3" key="2">
    <citation type="submission" date="2020-11" db="EMBL/GenBank/DDBJ databases">
        <authorList>
            <person name="McCartney M.A."/>
            <person name="Auch B."/>
            <person name="Kono T."/>
            <person name="Mallez S."/>
            <person name="Becker A."/>
            <person name="Gohl D.M."/>
            <person name="Silverstein K.A.T."/>
            <person name="Koren S."/>
            <person name="Bechman K.B."/>
            <person name="Herman A."/>
            <person name="Abrahante J.E."/>
            <person name="Garbe J."/>
        </authorList>
    </citation>
    <scope>NUCLEOTIDE SEQUENCE</scope>
    <source>
        <strain evidence="3">Duluth1</strain>
        <tissue evidence="3">Whole animal</tissue>
    </source>
</reference>
<keyword evidence="4" id="KW-1185">Reference proteome</keyword>
<dbReference type="Proteomes" id="UP000828390">
    <property type="component" value="Unassembled WGS sequence"/>
</dbReference>
<reference evidence="3" key="1">
    <citation type="journal article" date="2019" name="bioRxiv">
        <title>The Genome of the Zebra Mussel, Dreissena polymorpha: A Resource for Invasive Species Research.</title>
        <authorList>
            <person name="McCartney M.A."/>
            <person name="Auch B."/>
            <person name="Kono T."/>
            <person name="Mallez S."/>
            <person name="Zhang Y."/>
            <person name="Obille A."/>
            <person name="Becker A."/>
            <person name="Abrahante J.E."/>
            <person name="Garbe J."/>
            <person name="Badalamenti J.P."/>
            <person name="Herman A."/>
            <person name="Mangelson H."/>
            <person name="Liachko I."/>
            <person name="Sullivan S."/>
            <person name="Sone E.D."/>
            <person name="Koren S."/>
            <person name="Silverstein K.A.T."/>
            <person name="Beckman K.B."/>
            <person name="Gohl D.M."/>
        </authorList>
    </citation>
    <scope>NUCLEOTIDE SEQUENCE</scope>
    <source>
        <strain evidence="3">Duluth1</strain>
        <tissue evidence="3">Whole animal</tissue>
    </source>
</reference>
<keyword evidence="1" id="KW-0677">Repeat</keyword>
<protein>
    <submittedName>
        <fullName evidence="3">Uncharacterized protein</fullName>
    </submittedName>
</protein>
<name>A0A9D4NNX3_DREPO</name>
<dbReference type="AlphaFoldDB" id="A0A9D4NNX3"/>
<organism evidence="3 4">
    <name type="scientific">Dreissena polymorpha</name>
    <name type="common">Zebra mussel</name>
    <name type="synonym">Mytilus polymorpha</name>
    <dbReference type="NCBI Taxonomy" id="45954"/>
    <lineage>
        <taxon>Eukaryota</taxon>
        <taxon>Metazoa</taxon>
        <taxon>Spiralia</taxon>
        <taxon>Lophotrochozoa</taxon>
        <taxon>Mollusca</taxon>
        <taxon>Bivalvia</taxon>
        <taxon>Autobranchia</taxon>
        <taxon>Heteroconchia</taxon>
        <taxon>Euheterodonta</taxon>
        <taxon>Imparidentia</taxon>
        <taxon>Neoheterodontei</taxon>
        <taxon>Myida</taxon>
        <taxon>Dreissenoidea</taxon>
        <taxon>Dreissenidae</taxon>
        <taxon>Dreissena</taxon>
    </lineage>
</organism>